<proteinExistence type="predicted"/>
<evidence type="ECO:0000256" key="5">
    <source>
        <dbReference type="ARBA" id="ARBA00023136"/>
    </source>
</evidence>
<name>A0ABP9X7K0_9CHLR</name>
<dbReference type="Pfam" id="PF12698">
    <property type="entry name" value="ABC2_membrane_3"/>
    <property type="match status" value="1"/>
</dbReference>
<keyword evidence="4 6" id="KW-1133">Transmembrane helix</keyword>
<evidence type="ECO:0000256" key="4">
    <source>
        <dbReference type="ARBA" id="ARBA00022989"/>
    </source>
</evidence>
<dbReference type="InterPro" id="IPR051449">
    <property type="entry name" value="ABC-2_transporter_component"/>
</dbReference>
<protein>
    <recommendedName>
        <fullName evidence="7">ABC-2 type transporter transmembrane domain-containing protein</fullName>
    </recommendedName>
</protein>
<feature type="transmembrane region" description="Helical" evidence="6">
    <location>
        <begin position="251"/>
        <end position="272"/>
    </location>
</feature>
<organism evidence="8 9">
    <name type="scientific">Herpetosiphon gulosus</name>
    <dbReference type="NCBI Taxonomy" id="1973496"/>
    <lineage>
        <taxon>Bacteria</taxon>
        <taxon>Bacillati</taxon>
        <taxon>Chloroflexota</taxon>
        <taxon>Chloroflexia</taxon>
        <taxon>Herpetosiphonales</taxon>
        <taxon>Herpetosiphonaceae</taxon>
        <taxon>Herpetosiphon</taxon>
    </lineage>
</organism>
<evidence type="ECO:0000256" key="2">
    <source>
        <dbReference type="ARBA" id="ARBA00022475"/>
    </source>
</evidence>
<dbReference type="InterPro" id="IPR013525">
    <property type="entry name" value="ABC2_TM"/>
</dbReference>
<keyword evidence="5 6" id="KW-0472">Membrane</keyword>
<keyword evidence="3 6" id="KW-0812">Transmembrane</keyword>
<dbReference type="PANTHER" id="PTHR30294:SF29">
    <property type="entry name" value="MULTIDRUG ABC TRANSPORTER PERMEASE YBHS-RELATED"/>
    <property type="match status" value="1"/>
</dbReference>
<evidence type="ECO:0000256" key="6">
    <source>
        <dbReference type="SAM" id="Phobius"/>
    </source>
</evidence>
<gene>
    <name evidence="8" type="ORF">Hgul01_05197</name>
</gene>
<feature type="transmembrane region" description="Helical" evidence="6">
    <location>
        <begin position="382"/>
        <end position="404"/>
    </location>
</feature>
<comment type="subcellular location">
    <subcellularLocation>
        <location evidence="1">Cell membrane</location>
        <topology evidence="1">Multi-pass membrane protein</topology>
    </subcellularLocation>
</comment>
<evidence type="ECO:0000313" key="9">
    <source>
        <dbReference type="Proteomes" id="UP001428290"/>
    </source>
</evidence>
<feature type="transmembrane region" description="Helical" evidence="6">
    <location>
        <begin position="327"/>
        <end position="346"/>
    </location>
</feature>
<sequence>MANKMLSVAQNEFIKHIRKPTFWLAVFGMPLMIAVISFLGRSDANNNRDGFAVPGLGDPAKISEDILSGKLKIGFVDQSGVIKGIPSSFDPQTASLYLQYPDIAQGLAALEKADIPALYVIPTDYVATGKVQRYSNQVNPFGDSLQSSLLELLLSTSLYPDTGSSYAFLTQQPTAQLKVEGPDGPINKAANEGERMQSAFILGMGLALLLYISIFSSANLLLQSLIEEKENRVIEVMLSSLRPRSLLQGKILGLGLLGLIQVSIWITIGAVVTGQGASLSSMLANVEIPLSAWFLALISFLLGYAMYASLMAGIGAVANTMRESSQLTVIVGLPIIIPLIFLSIIIDQPNGGFTTVLSMFPLTAPVVLTIRSVLTNVPFWQVAVSVVLMTLTVLGLQFVTARMFRASTLLRGSKASFGAMWQALRQPE</sequence>
<keyword evidence="2" id="KW-1003">Cell membrane</keyword>
<dbReference type="PANTHER" id="PTHR30294">
    <property type="entry name" value="MEMBRANE COMPONENT OF ABC TRANSPORTER YHHJ-RELATED"/>
    <property type="match status" value="1"/>
</dbReference>
<evidence type="ECO:0000256" key="3">
    <source>
        <dbReference type="ARBA" id="ARBA00022692"/>
    </source>
</evidence>
<feature type="domain" description="ABC-2 type transporter transmembrane" evidence="7">
    <location>
        <begin position="22"/>
        <end position="394"/>
    </location>
</feature>
<reference evidence="8 9" key="1">
    <citation type="submission" date="2024-02" db="EMBL/GenBank/DDBJ databases">
        <title>Herpetosiphon gulosus NBRC 112829.</title>
        <authorList>
            <person name="Ichikawa N."/>
            <person name="Katano-Makiyama Y."/>
            <person name="Hidaka K."/>
        </authorList>
    </citation>
    <scope>NUCLEOTIDE SEQUENCE [LARGE SCALE GENOMIC DNA]</scope>
    <source>
        <strain evidence="8 9">NBRC 112829</strain>
    </source>
</reference>
<keyword evidence="9" id="KW-1185">Reference proteome</keyword>
<dbReference type="EMBL" id="BAABRU010000046">
    <property type="protein sequence ID" value="GAA5531372.1"/>
    <property type="molecule type" value="Genomic_DNA"/>
</dbReference>
<evidence type="ECO:0000256" key="1">
    <source>
        <dbReference type="ARBA" id="ARBA00004651"/>
    </source>
</evidence>
<feature type="transmembrane region" description="Helical" evidence="6">
    <location>
        <begin position="21"/>
        <end position="40"/>
    </location>
</feature>
<feature type="transmembrane region" description="Helical" evidence="6">
    <location>
        <begin position="292"/>
        <end position="315"/>
    </location>
</feature>
<dbReference type="Proteomes" id="UP001428290">
    <property type="component" value="Unassembled WGS sequence"/>
</dbReference>
<comment type="caution">
    <text evidence="8">The sequence shown here is derived from an EMBL/GenBank/DDBJ whole genome shotgun (WGS) entry which is preliminary data.</text>
</comment>
<evidence type="ECO:0000259" key="7">
    <source>
        <dbReference type="Pfam" id="PF12698"/>
    </source>
</evidence>
<feature type="transmembrane region" description="Helical" evidence="6">
    <location>
        <begin position="352"/>
        <end position="370"/>
    </location>
</feature>
<dbReference type="RefSeq" id="WP_345724930.1">
    <property type="nucleotide sequence ID" value="NZ_BAABRU010000046.1"/>
</dbReference>
<feature type="transmembrane region" description="Helical" evidence="6">
    <location>
        <begin position="199"/>
        <end position="222"/>
    </location>
</feature>
<accession>A0ABP9X7K0</accession>
<evidence type="ECO:0000313" key="8">
    <source>
        <dbReference type="EMBL" id="GAA5531372.1"/>
    </source>
</evidence>